<organism evidence="1 3">
    <name type="scientific">Medicago truncatula</name>
    <name type="common">Barrel medic</name>
    <name type="synonym">Medicago tribuloides</name>
    <dbReference type="NCBI Taxonomy" id="3880"/>
    <lineage>
        <taxon>Eukaryota</taxon>
        <taxon>Viridiplantae</taxon>
        <taxon>Streptophyta</taxon>
        <taxon>Embryophyta</taxon>
        <taxon>Tracheophyta</taxon>
        <taxon>Spermatophyta</taxon>
        <taxon>Magnoliopsida</taxon>
        <taxon>eudicotyledons</taxon>
        <taxon>Gunneridae</taxon>
        <taxon>Pentapetalae</taxon>
        <taxon>rosids</taxon>
        <taxon>fabids</taxon>
        <taxon>Fabales</taxon>
        <taxon>Fabaceae</taxon>
        <taxon>Papilionoideae</taxon>
        <taxon>50 kb inversion clade</taxon>
        <taxon>NPAAA clade</taxon>
        <taxon>Hologalegina</taxon>
        <taxon>IRL clade</taxon>
        <taxon>Trifolieae</taxon>
        <taxon>Medicago</taxon>
    </lineage>
</organism>
<reference evidence="1 3" key="2">
    <citation type="journal article" date="2014" name="BMC Genomics">
        <title>An improved genome release (version Mt4.0) for the model legume Medicago truncatula.</title>
        <authorList>
            <person name="Tang H."/>
            <person name="Krishnakumar V."/>
            <person name="Bidwell S."/>
            <person name="Rosen B."/>
            <person name="Chan A."/>
            <person name="Zhou S."/>
            <person name="Gentzbittel L."/>
            <person name="Childs K.L."/>
            <person name="Yandell M."/>
            <person name="Gundlach H."/>
            <person name="Mayer K.F."/>
            <person name="Schwartz D.C."/>
            <person name="Town C.D."/>
        </authorList>
    </citation>
    <scope>GENOME REANNOTATION</scope>
    <source>
        <strain evidence="2 3">cv. Jemalong A17</strain>
    </source>
</reference>
<reference evidence="1 3" key="1">
    <citation type="journal article" date="2011" name="Nature">
        <title>The Medicago genome provides insight into the evolution of rhizobial symbioses.</title>
        <authorList>
            <person name="Young N.D."/>
            <person name="Debelle F."/>
            <person name="Oldroyd G.E."/>
            <person name="Geurts R."/>
            <person name="Cannon S.B."/>
            <person name="Udvardi M.K."/>
            <person name="Benedito V.A."/>
            <person name="Mayer K.F."/>
            <person name="Gouzy J."/>
            <person name="Schoof H."/>
            <person name="Van de Peer Y."/>
            <person name="Proost S."/>
            <person name="Cook D.R."/>
            <person name="Meyers B.C."/>
            <person name="Spannagl M."/>
            <person name="Cheung F."/>
            <person name="De Mita S."/>
            <person name="Krishnakumar V."/>
            <person name="Gundlach H."/>
            <person name="Zhou S."/>
            <person name="Mudge J."/>
            <person name="Bharti A.K."/>
            <person name="Murray J.D."/>
            <person name="Naoumkina M.A."/>
            <person name="Rosen B."/>
            <person name="Silverstein K.A."/>
            <person name="Tang H."/>
            <person name="Rombauts S."/>
            <person name="Zhao P.X."/>
            <person name="Zhou P."/>
            <person name="Barbe V."/>
            <person name="Bardou P."/>
            <person name="Bechner M."/>
            <person name="Bellec A."/>
            <person name="Berger A."/>
            <person name="Berges H."/>
            <person name="Bidwell S."/>
            <person name="Bisseling T."/>
            <person name="Choisne N."/>
            <person name="Couloux A."/>
            <person name="Denny R."/>
            <person name="Deshpande S."/>
            <person name="Dai X."/>
            <person name="Doyle J.J."/>
            <person name="Dudez A.M."/>
            <person name="Farmer A.D."/>
            <person name="Fouteau S."/>
            <person name="Franken C."/>
            <person name="Gibelin C."/>
            <person name="Gish J."/>
            <person name="Goldstein S."/>
            <person name="Gonzalez A.J."/>
            <person name="Green P.J."/>
            <person name="Hallab A."/>
            <person name="Hartog M."/>
            <person name="Hua A."/>
            <person name="Humphray S.J."/>
            <person name="Jeong D.H."/>
            <person name="Jing Y."/>
            <person name="Jocker A."/>
            <person name="Kenton S.M."/>
            <person name="Kim D.J."/>
            <person name="Klee K."/>
            <person name="Lai H."/>
            <person name="Lang C."/>
            <person name="Lin S."/>
            <person name="Macmil S.L."/>
            <person name="Magdelenat G."/>
            <person name="Matthews L."/>
            <person name="McCorrison J."/>
            <person name="Monaghan E.L."/>
            <person name="Mun J.H."/>
            <person name="Najar F.Z."/>
            <person name="Nicholson C."/>
            <person name="Noirot C."/>
            <person name="O'Bleness M."/>
            <person name="Paule C.R."/>
            <person name="Poulain J."/>
            <person name="Prion F."/>
            <person name="Qin B."/>
            <person name="Qu C."/>
            <person name="Retzel E.F."/>
            <person name="Riddle C."/>
            <person name="Sallet E."/>
            <person name="Samain S."/>
            <person name="Samson N."/>
            <person name="Sanders I."/>
            <person name="Saurat O."/>
            <person name="Scarpelli C."/>
            <person name="Schiex T."/>
            <person name="Segurens B."/>
            <person name="Severin A.J."/>
            <person name="Sherrier D.J."/>
            <person name="Shi R."/>
            <person name="Sims S."/>
            <person name="Singer S.R."/>
            <person name="Sinharoy S."/>
            <person name="Sterck L."/>
            <person name="Viollet A."/>
            <person name="Wang B.B."/>
            <person name="Wang K."/>
            <person name="Wang M."/>
            <person name="Wang X."/>
            <person name="Warfsmann J."/>
            <person name="Weissenbach J."/>
            <person name="White D.D."/>
            <person name="White J.D."/>
            <person name="Wiley G.B."/>
            <person name="Wincker P."/>
            <person name="Xing Y."/>
            <person name="Yang L."/>
            <person name="Yao Z."/>
            <person name="Ying F."/>
            <person name="Zhai J."/>
            <person name="Zhou L."/>
            <person name="Zuber A."/>
            <person name="Denarie J."/>
            <person name="Dixon R.A."/>
            <person name="May G.D."/>
            <person name="Schwartz D.C."/>
            <person name="Rogers J."/>
            <person name="Quetier F."/>
            <person name="Town C.D."/>
            <person name="Roe B.A."/>
        </authorList>
    </citation>
    <scope>NUCLEOTIDE SEQUENCE [LARGE SCALE GENOMIC DNA]</scope>
    <source>
        <strain evidence="1">A17</strain>
        <strain evidence="2 3">cv. Jemalong A17</strain>
    </source>
</reference>
<gene>
    <name evidence="1" type="ordered locus">MTR_4g122190</name>
</gene>
<accession>G7JNX4</accession>
<evidence type="ECO:0000313" key="2">
    <source>
        <dbReference type="EnsemblPlants" id="AES91981"/>
    </source>
</evidence>
<evidence type="ECO:0000313" key="3">
    <source>
        <dbReference type="Proteomes" id="UP000002051"/>
    </source>
</evidence>
<proteinExistence type="predicted"/>
<dbReference type="Proteomes" id="UP000002051">
    <property type="component" value="Chromosome 4"/>
</dbReference>
<dbReference type="EMBL" id="CM001220">
    <property type="protein sequence ID" value="AES91981.1"/>
    <property type="molecule type" value="Genomic_DNA"/>
</dbReference>
<dbReference type="GO" id="GO:0016829">
    <property type="term" value="F:lyase activity"/>
    <property type="evidence" value="ECO:0007669"/>
    <property type="project" value="UniProtKB-KW"/>
</dbReference>
<evidence type="ECO:0000313" key="1">
    <source>
        <dbReference type="EMBL" id="AES91981.1"/>
    </source>
</evidence>
<keyword evidence="1" id="KW-0456">Lyase</keyword>
<reference evidence="2" key="3">
    <citation type="submission" date="2015-04" db="UniProtKB">
        <authorList>
            <consortium name="EnsemblPlants"/>
        </authorList>
    </citation>
    <scope>IDENTIFICATION</scope>
    <source>
        <strain evidence="2">cv. Jemalong A17</strain>
    </source>
</reference>
<dbReference type="STRING" id="3880.G7JNX4"/>
<dbReference type="AlphaFoldDB" id="G7JNX4"/>
<protein>
    <submittedName>
        <fullName evidence="1">ATP-citrate lyase, putative</fullName>
    </submittedName>
</protein>
<dbReference type="EnsemblPlants" id="AES91981">
    <property type="protein sequence ID" value="AES91981"/>
    <property type="gene ID" value="MTR_4g122190"/>
</dbReference>
<dbReference type="eggNOG" id="KOG1254">
    <property type="taxonomic scope" value="Eukaryota"/>
</dbReference>
<dbReference type="PaxDb" id="3880-AES91981"/>
<dbReference type="HOGENOM" id="CLU_2486796_0_0_1"/>
<sequence length="87" mass="9938">MYPFLFGLQHMEEIRMTGARVRTPDTPLLHNLIVRAVVEEGNITPMKEFTPPTIPEDFNTAIRSGKVRASTHIISQSMMREVIMLLN</sequence>
<name>G7JNX4_MEDTR</name>
<keyword evidence="3" id="KW-1185">Reference proteome</keyword>